<dbReference type="PANTHER" id="PTHR10426">
    <property type="entry name" value="STRICTOSIDINE SYNTHASE-RELATED"/>
    <property type="match status" value="1"/>
</dbReference>
<evidence type="ECO:0000256" key="1">
    <source>
        <dbReference type="ARBA" id="ARBA00004116"/>
    </source>
</evidence>
<protein>
    <submittedName>
        <fullName evidence="7">Strictosidine synthase, conserved region</fullName>
    </submittedName>
</protein>
<evidence type="ECO:0000313" key="7">
    <source>
        <dbReference type="EMBL" id="KAK6931420.1"/>
    </source>
</evidence>
<dbReference type="Pfam" id="PF03088">
    <property type="entry name" value="Str_synth"/>
    <property type="match status" value="1"/>
</dbReference>
<comment type="caution">
    <text evidence="7">The sequence shown here is derived from an EMBL/GenBank/DDBJ whole genome shotgun (WGS) entry which is preliminary data.</text>
</comment>
<keyword evidence="5" id="KW-0732">Signal</keyword>
<comment type="subcellular location">
    <subcellularLocation>
        <location evidence="1">Vacuole</location>
    </subcellularLocation>
</comment>
<dbReference type="FunFam" id="2.120.10.30:FF:000048">
    <property type="entry name" value="Protein strictosidine synthase-like 10"/>
    <property type="match status" value="1"/>
</dbReference>
<evidence type="ECO:0000256" key="3">
    <source>
        <dbReference type="ARBA" id="ARBA00022554"/>
    </source>
</evidence>
<dbReference type="Pfam" id="PF20067">
    <property type="entry name" value="SSL_N"/>
    <property type="match status" value="1"/>
</dbReference>
<keyword evidence="8" id="KW-1185">Reference proteome</keyword>
<dbReference type="GO" id="GO:0016787">
    <property type="term" value="F:hydrolase activity"/>
    <property type="evidence" value="ECO:0007669"/>
    <property type="project" value="TreeGrafter"/>
</dbReference>
<name>A0AAN8VC04_9MAGN</name>
<comment type="similarity">
    <text evidence="2">Belongs to the strictosidine synthase family.</text>
</comment>
<dbReference type="Gene3D" id="2.120.10.30">
    <property type="entry name" value="TolB, C-terminal domain"/>
    <property type="match status" value="1"/>
</dbReference>
<feature type="signal peptide" evidence="5">
    <location>
        <begin position="1"/>
        <end position="21"/>
    </location>
</feature>
<evidence type="ECO:0000256" key="4">
    <source>
        <dbReference type="ARBA" id="ARBA00023180"/>
    </source>
</evidence>
<evidence type="ECO:0000256" key="2">
    <source>
        <dbReference type="ARBA" id="ARBA00009191"/>
    </source>
</evidence>
<dbReference type="SUPFAM" id="SSF63829">
    <property type="entry name" value="Calcium-dependent phosphotriesterase"/>
    <property type="match status" value="1"/>
</dbReference>
<dbReference type="GO" id="GO:0005773">
    <property type="term" value="C:vacuole"/>
    <property type="evidence" value="ECO:0007669"/>
    <property type="project" value="UniProtKB-SubCell"/>
</dbReference>
<dbReference type="InterPro" id="IPR018119">
    <property type="entry name" value="Strictosidine_synth_cons-reg"/>
</dbReference>
<dbReference type="PANTHER" id="PTHR10426:SF86">
    <property type="entry name" value="PROTEIN STRICTOSIDINE SYNTHASE-LIKE 10-LIKE"/>
    <property type="match status" value="1"/>
</dbReference>
<feature type="domain" description="Strictosidine synthase conserved region" evidence="6">
    <location>
        <begin position="154"/>
        <end position="241"/>
    </location>
</feature>
<sequence>MRPSFASLFFFTCFVCLKVETISYELRADARLKNYHKIELAHGVGPESIDFDCKGEGPYTGISDGRILKWNGPQFGWKEFAIPSHDRNREMCDGTSDKKLEHVCGRPLGIKFNKATCDLYIADAYFGLLKVGPRGGPAQKLATSAGGVPFKLVNGLDIDPATGLVYFTDSSTVYRRWEYVTAVLQGDKTGRLMRYDPRSKKVSVLLKGIAFANGVALSKNKSFILVAETGKARVLRYWLQGTKTRTHEVFAELGTYPDNIKVNQEGEFWVALTTGTEEDTGKKRLAGDTDAGITVDTVAVKLDREGQIMETIDASDSKTLQSVSEVEEHLGNLWIGSVEVPYVGLFKN</sequence>
<reference evidence="7 8" key="1">
    <citation type="submission" date="2023-12" db="EMBL/GenBank/DDBJ databases">
        <title>A high-quality genome assembly for Dillenia turbinata (Dilleniales).</title>
        <authorList>
            <person name="Chanderbali A."/>
        </authorList>
    </citation>
    <scope>NUCLEOTIDE SEQUENCE [LARGE SCALE GENOMIC DNA]</scope>
    <source>
        <strain evidence="7">LSX21</strain>
        <tissue evidence="7">Leaf</tissue>
    </source>
</reference>
<dbReference type="InterPro" id="IPR011042">
    <property type="entry name" value="6-blade_b-propeller_TolB-like"/>
</dbReference>
<keyword evidence="3" id="KW-0926">Vacuole</keyword>
<gene>
    <name evidence="7" type="ORF">RJ641_003213</name>
</gene>
<organism evidence="7 8">
    <name type="scientific">Dillenia turbinata</name>
    <dbReference type="NCBI Taxonomy" id="194707"/>
    <lineage>
        <taxon>Eukaryota</taxon>
        <taxon>Viridiplantae</taxon>
        <taxon>Streptophyta</taxon>
        <taxon>Embryophyta</taxon>
        <taxon>Tracheophyta</taxon>
        <taxon>Spermatophyta</taxon>
        <taxon>Magnoliopsida</taxon>
        <taxon>eudicotyledons</taxon>
        <taxon>Gunneridae</taxon>
        <taxon>Pentapetalae</taxon>
        <taxon>Dilleniales</taxon>
        <taxon>Dilleniaceae</taxon>
        <taxon>Dillenia</taxon>
    </lineage>
</organism>
<dbReference type="GO" id="GO:0012505">
    <property type="term" value="C:endomembrane system"/>
    <property type="evidence" value="ECO:0007669"/>
    <property type="project" value="TreeGrafter"/>
</dbReference>
<evidence type="ECO:0000313" key="8">
    <source>
        <dbReference type="Proteomes" id="UP001370490"/>
    </source>
</evidence>
<dbReference type="EMBL" id="JBAMMX010000011">
    <property type="protein sequence ID" value="KAK6931420.1"/>
    <property type="molecule type" value="Genomic_DNA"/>
</dbReference>
<feature type="chain" id="PRO_5042995463" evidence="5">
    <location>
        <begin position="22"/>
        <end position="348"/>
    </location>
</feature>
<keyword evidence="4" id="KW-0325">Glycoprotein</keyword>
<evidence type="ECO:0000256" key="5">
    <source>
        <dbReference type="SAM" id="SignalP"/>
    </source>
</evidence>
<proteinExistence type="inferred from homology"/>
<evidence type="ECO:0000259" key="6">
    <source>
        <dbReference type="Pfam" id="PF03088"/>
    </source>
</evidence>
<dbReference type="AlphaFoldDB" id="A0AAN8VC04"/>
<dbReference type="Proteomes" id="UP001370490">
    <property type="component" value="Unassembled WGS sequence"/>
</dbReference>
<accession>A0AAN8VC04</accession>